<evidence type="ECO:0000256" key="11">
    <source>
        <dbReference type="PIRSR" id="PIRSR000463-1"/>
    </source>
</evidence>
<keyword evidence="8 10" id="KW-0320">Glycogen biosynthesis</keyword>
<dbReference type="HAMAP" id="MF_00685">
    <property type="entry name" value="GlgB"/>
    <property type="match status" value="1"/>
</dbReference>
<dbReference type="Proteomes" id="UP000600101">
    <property type="component" value="Unassembled WGS sequence"/>
</dbReference>
<dbReference type="PANTHER" id="PTHR43651">
    <property type="entry name" value="1,4-ALPHA-GLUCAN-BRANCHING ENZYME"/>
    <property type="match status" value="1"/>
</dbReference>
<sequence>MTPELEALIAGRNGDPFALLGLQGDALRTLQPGARGVTVLDRADGTEIGRLEQLHPAGLFAGRLSRAVPYVLRIDWPAGVQETEDPYSFGLLLGPLDLHLFAEGRHFGLGRVFGAQPVTIDGIAGVRFAVWAPNATRVSVVGDFNAWDGRRHPMRRRVEAGVWELFIPRLVQGSIYKYEILAADGAMLPLKADPCALATEPPPATASRVFDPAQVEWSDGEWMRTRAARHAADAPISIYEVHAGSWWRDADGESPDWDGLAERLIPYARGMGFTHLEFMPITEHPFGGSWGYQPLGMFAPSARFGSPAGFARFVDRAHAEGLGVILDWVPAHFPTDAHGLYRFDGTPLYEHADPREGFHQDWNTAIYNLGRDEVRGFLLASATHWLGDFHVDGLRVDAVASMLYRDYSRKHGEWVPNEYGGRENLEAVAFLRELNQVVAEHFPGAVVIAEESTAWPGVSRPVAEGGLGFSYKWNMGWMHDTLHYIEHDPIHRRYHHDSMTFGLVYAWSERFILPLSHDEVVYGKKSLLSKMPGDQWQQFANLRAYLSFMWTHPGKKLLFMGGEIGQWTEWNHDSSVPWPLLDGAPHRGIQRLVRDLNATYAAVPALHRGDAVPEGFRWVIGDDRAHSVFAWLRFGGPDDPPALVVCNLTPLPRYGWRIGVPRGGAWHEVLNTDAEAYGGTNSGNGGLLAAQTVASHGFAQSLELFLPPLATLILLPRD</sequence>
<dbReference type="RefSeq" id="WP_186771667.1">
    <property type="nucleotide sequence ID" value="NZ_JACOMF010000020.1"/>
</dbReference>
<evidence type="ECO:0000256" key="1">
    <source>
        <dbReference type="ARBA" id="ARBA00000826"/>
    </source>
</evidence>
<evidence type="ECO:0000256" key="9">
    <source>
        <dbReference type="ARBA" id="ARBA00023277"/>
    </source>
</evidence>
<evidence type="ECO:0000256" key="2">
    <source>
        <dbReference type="ARBA" id="ARBA00002953"/>
    </source>
</evidence>
<dbReference type="Pfam" id="PF02922">
    <property type="entry name" value="CBM_48"/>
    <property type="match status" value="1"/>
</dbReference>
<reference evidence="13" key="1">
    <citation type="submission" date="2020-08" db="EMBL/GenBank/DDBJ databases">
        <authorList>
            <person name="Hu Y."/>
            <person name="Nguyen S.V."/>
            <person name="Li F."/>
            <person name="Fanning S."/>
        </authorList>
    </citation>
    <scope>NUCLEOTIDE SEQUENCE</scope>
    <source>
        <strain evidence="13">SYSU D8009</strain>
    </source>
</reference>
<dbReference type="NCBIfam" id="NF008967">
    <property type="entry name" value="PRK12313.1"/>
    <property type="match status" value="1"/>
</dbReference>
<proteinExistence type="inferred from homology"/>
<dbReference type="PANTHER" id="PTHR43651:SF3">
    <property type="entry name" value="1,4-ALPHA-GLUCAN-BRANCHING ENZYME"/>
    <property type="match status" value="1"/>
</dbReference>
<evidence type="ECO:0000256" key="10">
    <source>
        <dbReference type="HAMAP-Rule" id="MF_00685"/>
    </source>
</evidence>
<dbReference type="EMBL" id="JACOMF010000020">
    <property type="protein sequence ID" value="MBC4016897.1"/>
    <property type="molecule type" value="Genomic_DNA"/>
</dbReference>
<dbReference type="NCBIfam" id="TIGR01515">
    <property type="entry name" value="branching_enzym"/>
    <property type="match status" value="1"/>
</dbReference>
<dbReference type="InterPro" id="IPR017853">
    <property type="entry name" value="GH"/>
</dbReference>
<dbReference type="GO" id="GO:0003844">
    <property type="term" value="F:1,4-alpha-glucan branching enzyme activity"/>
    <property type="evidence" value="ECO:0007669"/>
    <property type="project" value="UniProtKB-UniRule"/>
</dbReference>
<dbReference type="InterPro" id="IPR006047">
    <property type="entry name" value="GH13_cat_dom"/>
</dbReference>
<feature type="domain" description="Glycosyl hydrolase family 13 catalytic" evidence="12">
    <location>
        <begin position="240"/>
        <end position="607"/>
    </location>
</feature>
<comment type="similarity">
    <text evidence="4 10">Belongs to the glycosyl hydrolase 13 family. GlgB subfamily.</text>
</comment>
<protein>
    <recommendedName>
        <fullName evidence="10">1,4-alpha-glucan branching enzyme GlgB</fullName>
        <ecNumber evidence="10">2.4.1.18</ecNumber>
    </recommendedName>
    <alternativeName>
        <fullName evidence="10">1,4-alpha-D-glucan:1,4-alpha-D-glucan 6-glucosyl-transferase</fullName>
    </alternativeName>
    <alternativeName>
        <fullName evidence="10">Alpha-(1-&gt;4)-glucan branching enzyme</fullName>
    </alternativeName>
    <alternativeName>
        <fullName evidence="10">Glycogen branching enzyme</fullName>
        <shortName evidence="10">BE</shortName>
    </alternativeName>
</protein>
<dbReference type="InterPro" id="IPR054169">
    <property type="entry name" value="GlgB_N"/>
</dbReference>
<evidence type="ECO:0000256" key="6">
    <source>
        <dbReference type="ARBA" id="ARBA00022676"/>
    </source>
</evidence>
<comment type="function">
    <text evidence="2 10">Catalyzes the formation of the alpha-1,6-glucosidic linkages in glycogen by scission of a 1,4-alpha-linked oligosaccharide from growing alpha-1,4-glucan chains and the subsequent attachment of the oligosaccharide to the alpha-1,6 position.</text>
</comment>
<evidence type="ECO:0000256" key="7">
    <source>
        <dbReference type="ARBA" id="ARBA00022679"/>
    </source>
</evidence>
<keyword evidence="7 10" id="KW-0808">Transferase</keyword>
<evidence type="ECO:0000259" key="12">
    <source>
        <dbReference type="SMART" id="SM00642"/>
    </source>
</evidence>
<dbReference type="FunFam" id="2.60.40.1180:FF:000002">
    <property type="entry name" value="1,4-alpha-glucan branching enzyme GlgB"/>
    <property type="match status" value="1"/>
</dbReference>
<dbReference type="InterPro" id="IPR006048">
    <property type="entry name" value="A-amylase/branching_C"/>
</dbReference>
<dbReference type="InterPro" id="IPR013780">
    <property type="entry name" value="Glyco_hydro_b"/>
</dbReference>
<evidence type="ECO:0000313" key="13">
    <source>
        <dbReference type="EMBL" id="MBC4016897.1"/>
    </source>
</evidence>
<dbReference type="GO" id="GO:0005829">
    <property type="term" value="C:cytosol"/>
    <property type="evidence" value="ECO:0007669"/>
    <property type="project" value="TreeGrafter"/>
</dbReference>
<keyword evidence="9 10" id="KW-0119">Carbohydrate metabolism</keyword>
<dbReference type="SUPFAM" id="SSF51445">
    <property type="entry name" value="(Trans)glycosidases"/>
    <property type="match status" value="1"/>
</dbReference>
<dbReference type="SMART" id="SM00642">
    <property type="entry name" value="Aamy"/>
    <property type="match status" value="1"/>
</dbReference>
<dbReference type="InterPro" id="IPR013783">
    <property type="entry name" value="Ig-like_fold"/>
</dbReference>
<comment type="subunit">
    <text evidence="10">Monomer.</text>
</comment>
<dbReference type="InterPro" id="IPR004193">
    <property type="entry name" value="Glyco_hydro_13_N"/>
</dbReference>
<dbReference type="InterPro" id="IPR014756">
    <property type="entry name" value="Ig_E-set"/>
</dbReference>
<dbReference type="NCBIfam" id="NF003811">
    <property type="entry name" value="PRK05402.1"/>
    <property type="match status" value="1"/>
</dbReference>
<dbReference type="GO" id="GO:0004553">
    <property type="term" value="F:hydrolase activity, hydrolyzing O-glycosyl compounds"/>
    <property type="evidence" value="ECO:0007669"/>
    <property type="project" value="InterPro"/>
</dbReference>
<comment type="caution">
    <text evidence="13">The sequence shown here is derived from an EMBL/GenBank/DDBJ whole genome shotgun (WGS) entry which is preliminary data.</text>
</comment>
<dbReference type="Gene3D" id="2.60.40.10">
    <property type="entry name" value="Immunoglobulins"/>
    <property type="match status" value="1"/>
</dbReference>
<evidence type="ECO:0000256" key="4">
    <source>
        <dbReference type="ARBA" id="ARBA00009000"/>
    </source>
</evidence>
<dbReference type="Gene3D" id="2.60.40.1180">
    <property type="entry name" value="Golgi alpha-mannosidase II"/>
    <property type="match status" value="1"/>
</dbReference>
<dbReference type="InterPro" id="IPR006407">
    <property type="entry name" value="GlgB"/>
</dbReference>
<evidence type="ECO:0000313" key="14">
    <source>
        <dbReference type="Proteomes" id="UP000600101"/>
    </source>
</evidence>
<dbReference type="AlphaFoldDB" id="A0A9X0R164"/>
<dbReference type="Pfam" id="PF02806">
    <property type="entry name" value="Alpha-amylase_C"/>
    <property type="match status" value="1"/>
</dbReference>
<dbReference type="SUPFAM" id="SSF51011">
    <property type="entry name" value="Glycosyl hydrolase domain"/>
    <property type="match status" value="1"/>
</dbReference>
<keyword evidence="6 10" id="KW-0328">Glycosyltransferase</keyword>
<dbReference type="FunFam" id="2.60.40.10:FF:000169">
    <property type="entry name" value="1,4-alpha-glucan branching enzyme GlgB"/>
    <property type="match status" value="1"/>
</dbReference>
<organism evidence="13 14">
    <name type="scientific">Siccirubricoccus deserti</name>
    <dbReference type="NCBI Taxonomy" id="2013562"/>
    <lineage>
        <taxon>Bacteria</taxon>
        <taxon>Pseudomonadati</taxon>
        <taxon>Pseudomonadota</taxon>
        <taxon>Alphaproteobacteria</taxon>
        <taxon>Acetobacterales</taxon>
        <taxon>Roseomonadaceae</taxon>
        <taxon>Siccirubricoccus</taxon>
    </lineage>
</organism>
<dbReference type="GO" id="GO:0043169">
    <property type="term" value="F:cation binding"/>
    <property type="evidence" value="ECO:0007669"/>
    <property type="project" value="InterPro"/>
</dbReference>
<feature type="active site" description="Proton donor" evidence="10 11">
    <location>
        <position position="450"/>
    </location>
</feature>
<dbReference type="CDD" id="cd11322">
    <property type="entry name" value="AmyAc_Glg_BE"/>
    <property type="match status" value="1"/>
</dbReference>
<dbReference type="FunFam" id="3.20.20.80:FF:000003">
    <property type="entry name" value="1,4-alpha-glucan branching enzyme GlgB"/>
    <property type="match status" value="1"/>
</dbReference>
<comment type="pathway">
    <text evidence="3 10">Glycan biosynthesis; glycogen biosynthesis.</text>
</comment>
<dbReference type="Pfam" id="PF22019">
    <property type="entry name" value="GlgB_N"/>
    <property type="match status" value="1"/>
</dbReference>
<dbReference type="InterPro" id="IPR044143">
    <property type="entry name" value="GlgB_N_E_set_prok"/>
</dbReference>
<dbReference type="Gene3D" id="3.20.20.80">
    <property type="entry name" value="Glycosidases"/>
    <property type="match status" value="1"/>
</dbReference>
<dbReference type="SUPFAM" id="SSF81296">
    <property type="entry name" value="E set domains"/>
    <property type="match status" value="2"/>
</dbReference>
<dbReference type="GO" id="GO:0005978">
    <property type="term" value="P:glycogen biosynthetic process"/>
    <property type="evidence" value="ECO:0007669"/>
    <property type="project" value="UniProtKB-UniRule"/>
</dbReference>
<keyword evidence="5 10" id="KW-0321">Glycogen metabolism</keyword>
<evidence type="ECO:0000256" key="8">
    <source>
        <dbReference type="ARBA" id="ARBA00023056"/>
    </source>
</evidence>
<feature type="active site" description="Nucleophile" evidence="10 11">
    <location>
        <position position="397"/>
    </location>
</feature>
<evidence type="ECO:0000256" key="5">
    <source>
        <dbReference type="ARBA" id="ARBA00022600"/>
    </source>
</evidence>
<name>A0A9X0R164_9PROT</name>
<dbReference type="CDD" id="cd02855">
    <property type="entry name" value="E_set_GBE_prok_N"/>
    <property type="match status" value="1"/>
</dbReference>
<dbReference type="InterPro" id="IPR037439">
    <property type="entry name" value="Branching_enzy"/>
</dbReference>
<gene>
    <name evidence="10 13" type="primary">glgB</name>
    <name evidence="13" type="ORF">H7965_16370</name>
</gene>
<comment type="catalytic activity">
    <reaction evidence="1 10">
        <text>Transfers a segment of a (1-&gt;4)-alpha-D-glucan chain to a primary hydroxy group in a similar glucan chain.</text>
        <dbReference type="EC" id="2.4.1.18"/>
    </reaction>
</comment>
<accession>A0A9X0R164</accession>
<dbReference type="EC" id="2.4.1.18" evidence="10"/>
<keyword evidence="14" id="KW-1185">Reference proteome</keyword>
<dbReference type="PIRSF" id="PIRSF000463">
    <property type="entry name" value="GlgB"/>
    <property type="match status" value="1"/>
</dbReference>
<evidence type="ECO:0000256" key="3">
    <source>
        <dbReference type="ARBA" id="ARBA00004964"/>
    </source>
</evidence>